<feature type="domain" description="Integrase catalytic" evidence="1">
    <location>
        <begin position="31"/>
        <end position="190"/>
    </location>
</feature>
<dbReference type="InterPro" id="IPR012337">
    <property type="entry name" value="RNaseH-like_sf"/>
</dbReference>
<evidence type="ECO:0000259" key="1">
    <source>
        <dbReference type="PROSITE" id="PS50994"/>
    </source>
</evidence>
<dbReference type="PANTHER" id="PTHR37984">
    <property type="entry name" value="PROTEIN CBG26694"/>
    <property type="match status" value="1"/>
</dbReference>
<dbReference type="EMBL" id="GIKN01005334">
    <property type="protein sequence ID" value="NIE47607.1"/>
    <property type="molecule type" value="Transcribed_RNA"/>
</dbReference>
<dbReference type="OrthoDB" id="6496015at2759"/>
<dbReference type="InterPro" id="IPR036397">
    <property type="entry name" value="RNaseH_sf"/>
</dbReference>
<evidence type="ECO:0000313" key="2">
    <source>
        <dbReference type="EMBL" id="NIE47607.1"/>
    </source>
</evidence>
<dbReference type="InterPro" id="IPR001584">
    <property type="entry name" value="Integrase_cat-core"/>
</dbReference>
<proteinExistence type="predicted"/>
<dbReference type="Gene3D" id="3.30.420.10">
    <property type="entry name" value="Ribonuclease H-like superfamily/Ribonuclease H"/>
    <property type="match status" value="1"/>
</dbReference>
<dbReference type="GO" id="GO:0015074">
    <property type="term" value="P:DNA integration"/>
    <property type="evidence" value="ECO:0007669"/>
    <property type="project" value="InterPro"/>
</dbReference>
<dbReference type="GO" id="GO:0003676">
    <property type="term" value="F:nucleic acid binding"/>
    <property type="evidence" value="ECO:0007669"/>
    <property type="project" value="InterPro"/>
</dbReference>
<dbReference type="AlphaFoldDB" id="A0A6G5AC55"/>
<accession>A0A6G5AC55</accession>
<dbReference type="Pfam" id="PF00665">
    <property type="entry name" value="rve"/>
    <property type="match status" value="1"/>
</dbReference>
<reference evidence="2" key="1">
    <citation type="submission" date="2020-03" db="EMBL/GenBank/DDBJ databases">
        <title>A transcriptome and proteome of the tick Rhipicephalus microplus shaped by the genetic composition of its hosts and developmental stage.</title>
        <authorList>
            <person name="Garcia G.R."/>
            <person name="Ribeiro J.M.C."/>
            <person name="Maruyama S.R."/>
            <person name="Gardinasse L.G."/>
            <person name="Nelson K."/>
            <person name="Ferreira B.R."/>
            <person name="Andrade T.G."/>
            <person name="Santos I.K.F.M."/>
        </authorList>
    </citation>
    <scope>NUCLEOTIDE SEQUENCE</scope>
    <source>
        <strain evidence="2">NSGR</strain>
        <tissue evidence="2">Salivary glands</tissue>
    </source>
</reference>
<dbReference type="PROSITE" id="PS50994">
    <property type="entry name" value="INTEGRASE"/>
    <property type="match status" value="1"/>
</dbReference>
<organism evidence="2">
    <name type="scientific">Rhipicephalus microplus</name>
    <name type="common">Cattle tick</name>
    <name type="synonym">Boophilus microplus</name>
    <dbReference type="NCBI Taxonomy" id="6941"/>
    <lineage>
        <taxon>Eukaryota</taxon>
        <taxon>Metazoa</taxon>
        <taxon>Ecdysozoa</taxon>
        <taxon>Arthropoda</taxon>
        <taxon>Chelicerata</taxon>
        <taxon>Arachnida</taxon>
        <taxon>Acari</taxon>
        <taxon>Parasitiformes</taxon>
        <taxon>Ixodida</taxon>
        <taxon>Ixodoidea</taxon>
        <taxon>Ixodidae</taxon>
        <taxon>Rhipicephalinae</taxon>
        <taxon>Rhipicephalus</taxon>
        <taxon>Boophilus</taxon>
    </lineage>
</organism>
<name>A0A6G5AC55_RHIMP</name>
<dbReference type="PANTHER" id="PTHR37984:SF5">
    <property type="entry name" value="PROTEIN NYNRIN-LIKE"/>
    <property type="match status" value="1"/>
</dbReference>
<sequence>MLTITCELAPTAKDAKHQLASQLDFHIPVEAPAKPFTQIGMDFLGPFPTSTTGNRWIIVSTDYLSRYAETKAMQRGTAAEAAQFFIENIVLRHGAPTTVITDRGPAFTAELLESVLRLSGTAHRRTTAYHPQTNGLTERLNRTLTDMISMYVDTEHKNWDQILPYVTFAYNTARQETTGMTPFSRDTIQSLWS</sequence>
<dbReference type="InterPro" id="IPR050951">
    <property type="entry name" value="Retrovirus_Pol_polyprotein"/>
</dbReference>
<dbReference type="SUPFAM" id="SSF53098">
    <property type="entry name" value="Ribonuclease H-like"/>
    <property type="match status" value="1"/>
</dbReference>
<dbReference type="VEuPathDB" id="VectorBase:LOC119162152"/>
<dbReference type="FunFam" id="3.30.420.10:FF:000032">
    <property type="entry name" value="Retrovirus-related Pol polyprotein from transposon 297-like Protein"/>
    <property type="match status" value="1"/>
</dbReference>
<protein>
    <submittedName>
        <fullName evidence="2">Putative tick transposon</fullName>
    </submittedName>
</protein>